<feature type="transmembrane region" description="Helical" evidence="1">
    <location>
        <begin position="62"/>
        <end position="83"/>
    </location>
</feature>
<feature type="transmembrane region" description="Helical" evidence="1">
    <location>
        <begin position="134"/>
        <end position="160"/>
    </location>
</feature>
<feature type="transmembrane region" description="Helical" evidence="1">
    <location>
        <begin position="89"/>
        <end position="113"/>
    </location>
</feature>
<organism evidence="2 3">
    <name type="scientific">Petrolisthes manimaculis</name>
    <dbReference type="NCBI Taxonomy" id="1843537"/>
    <lineage>
        <taxon>Eukaryota</taxon>
        <taxon>Metazoa</taxon>
        <taxon>Ecdysozoa</taxon>
        <taxon>Arthropoda</taxon>
        <taxon>Crustacea</taxon>
        <taxon>Multicrustacea</taxon>
        <taxon>Malacostraca</taxon>
        <taxon>Eumalacostraca</taxon>
        <taxon>Eucarida</taxon>
        <taxon>Decapoda</taxon>
        <taxon>Pleocyemata</taxon>
        <taxon>Anomura</taxon>
        <taxon>Galatheoidea</taxon>
        <taxon>Porcellanidae</taxon>
        <taxon>Petrolisthes</taxon>
    </lineage>
</organism>
<keyword evidence="3" id="KW-1185">Reference proteome</keyword>
<dbReference type="EMBL" id="JAWZYT010001898">
    <property type="protein sequence ID" value="KAK4308405.1"/>
    <property type="molecule type" value="Genomic_DNA"/>
</dbReference>
<evidence type="ECO:0000313" key="3">
    <source>
        <dbReference type="Proteomes" id="UP001292094"/>
    </source>
</evidence>
<proteinExistence type="predicted"/>
<comment type="caution">
    <text evidence="2">The sequence shown here is derived from an EMBL/GenBank/DDBJ whole genome shotgun (WGS) entry which is preliminary data.</text>
</comment>
<sequence length="184" mass="21385">MTFSLKCVANCGLVLAILDIIHGISTLAFYGYQFYTHYSCRWNHGIRWCQYYLEHTNHSTRVNIGIGEGVVCLLFASLLIVALCKYEPWLAWAWLLKALAVVGVNGYFIIIWVMEKSHHYHQFWDRHNYDQDNIFLYAGIVLTLMELFIMFTFCCVAGSFTYKVGDGEDLEVRKERVPTMETDI</sequence>
<protein>
    <submittedName>
        <fullName evidence="2">Uncharacterized protein</fullName>
    </submittedName>
</protein>
<keyword evidence="1" id="KW-0812">Transmembrane</keyword>
<dbReference type="Proteomes" id="UP001292094">
    <property type="component" value="Unassembled WGS sequence"/>
</dbReference>
<gene>
    <name evidence="2" type="ORF">Pmani_019880</name>
</gene>
<keyword evidence="1" id="KW-1133">Transmembrane helix</keyword>
<accession>A0AAE1U6X6</accession>
<evidence type="ECO:0000256" key="1">
    <source>
        <dbReference type="SAM" id="Phobius"/>
    </source>
</evidence>
<dbReference type="AlphaFoldDB" id="A0AAE1U6X6"/>
<feature type="transmembrane region" description="Helical" evidence="1">
    <location>
        <begin position="12"/>
        <end position="32"/>
    </location>
</feature>
<name>A0AAE1U6X6_9EUCA</name>
<reference evidence="2" key="1">
    <citation type="submission" date="2023-11" db="EMBL/GenBank/DDBJ databases">
        <title>Genome assemblies of two species of porcelain crab, Petrolisthes cinctipes and Petrolisthes manimaculis (Anomura: Porcellanidae).</title>
        <authorList>
            <person name="Angst P."/>
        </authorList>
    </citation>
    <scope>NUCLEOTIDE SEQUENCE</scope>
    <source>
        <strain evidence="2">PB745_02</strain>
        <tissue evidence="2">Gill</tissue>
    </source>
</reference>
<evidence type="ECO:0000313" key="2">
    <source>
        <dbReference type="EMBL" id="KAK4308405.1"/>
    </source>
</evidence>
<keyword evidence="1" id="KW-0472">Membrane</keyword>